<evidence type="ECO:0000256" key="4">
    <source>
        <dbReference type="PROSITE-ProRule" id="PRU00043"/>
    </source>
</evidence>
<reference evidence="8" key="1">
    <citation type="submission" date="2017-11" db="EMBL/GenBank/DDBJ databases">
        <title>The sensing device of the deep-sea amphipod.</title>
        <authorList>
            <person name="Kobayashi H."/>
            <person name="Nagahama T."/>
            <person name="Arai W."/>
            <person name="Sasagawa Y."/>
            <person name="Umeda M."/>
            <person name="Hayashi T."/>
            <person name="Nikaido I."/>
            <person name="Watanabe H."/>
            <person name="Oguri K."/>
            <person name="Kitazato H."/>
            <person name="Fujioka K."/>
            <person name="Kido Y."/>
            <person name="Takami H."/>
        </authorList>
    </citation>
    <scope>NUCLEOTIDE SEQUENCE</scope>
    <source>
        <tissue evidence="8">Whole body</tissue>
    </source>
</reference>
<feature type="repeat" description="WD" evidence="5">
    <location>
        <begin position="309"/>
        <end position="351"/>
    </location>
</feature>
<keyword evidence="4" id="KW-0106">Calcium</keyword>
<evidence type="ECO:0000256" key="2">
    <source>
        <dbReference type="ARBA" id="ARBA00022574"/>
    </source>
</evidence>
<evidence type="ECO:0000256" key="5">
    <source>
        <dbReference type="PROSITE-ProRule" id="PRU00221"/>
    </source>
</evidence>
<dbReference type="InterPro" id="IPR020472">
    <property type="entry name" value="WD40_PAC1"/>
</dbReference>
<dbReference type="InterPro" id="IPR036322">
    <property type="entry name" value="WD40_repeat_dom_sf"/>
</dbReference>
<dbReference type="SUPFAM" id="SSF50978">
    <property type="entry name" value="WD40 repeat-like"/>
    <property type="match status" value="1"/>
</dbReference>
<dbReference type="InterPro" id="IPR044285">
    <property type="entry name" value="PWP1"/>
</dbReference>
<dbReference type="InterPro" id="IPR056527">
    <property type="entry name" value="WD40_RFWD3"/>
</dbReference>
<evidence type="ECO:0000313" key="8">
    <source>
        <dbReference type="EMBL" id="LAC27801.1"/>
    </source>
</evidence>
<dbReference type="GO" id="GO:0016020">
    <property type="term" value="C:membrane"/>
    <property type="evidence" value="ECO:0007669"/>
    <property type="project" value="InterPro"/>
</dbReference>
<dbReference type="InterPro" id="IPR015943">
    <property type="entry name" value="WD40/YVTN_repeat-like_dom_sf"/>
</dbReference>
<dbReference type="Pfam" id="PF00400">
    <property type="entry name" value="WD40"/>
    <property type="match status" value="1"/>
</dbReference>
<keyword evidence="2 5" id="KW-0853">WD repeat</keyword>
<dbReference type="PRINTS" id="PR00320">
    <property type="entry name" value="GPROTEINBRPT"/>
</dbReference>
<evidence type="ECO:0000256" key="3">
    <source>
        <dbReference type="ARBA" id="ARBA00022737"/>
    </source>
</evidence>
<dbReference type="PROSITE" id="PS50268">
    <property type="entry name" value="CADHERIN_2"/>
    <property type="match status" value="1"/>
</dbReference>
<accession>A0A6A7GAT3</accession>
<feature type="domain" description="Cadherin" evidence="7">
    <location>
        <begin position="54"/>
        <end position="173"/>
    </location>
</feature>
<feature type="compositionally biased region" description="Basic and acidic residues" evidence="6">
    <location>
        <begin position="52"/>
        <end position="61"/>
    </location>
</feature>
<evidence type="ECO:0000256" key="6">
    <source>
        <dbReference type="SAM" id="MobiDB-lite"/>
    </source>
</evidence>
<name>A0A6A7GAT3_9CRUS</name>
<feature type="repeat" description="WD" evidence="5">
    <location>
        <begin position="267"/>
        <end position="307"/>
    </location>
</feature>
<dbReference type="InterPro" id="IPR001680">
    <property type="entry name" value="WD40_rpt"/>
</dbReference>
<evidence type="ECO:0000256" key="1">
    <source>
        <dbReference type="ARBA" id="ARBA00022553"/>
    </source>
</evidence>
<dbReference type="GO" id="GO:0006364">
    <property type="term" value="P:rRNA processing"/>
    <property type="evidence" value="ECO:0007669"/>
    <property type="project" value="InterPro"/>
</dbReference>
<dbReference type="PROSITE" id="PS50082">
    <property type="entry name" value="WD_REPEATS_2"/>
    <property type="match status" value="2"/>
</dbReference>
<dbReference type="Gene3D" id="2.130.10.10">
    <property type="entry name" value="YVTN repeat-like/Quinoprotein amine dehydrogenase"/>
    <property type="match status" value="1"/>
</dbReference>
<dbReference type="AlphaFoldDB" id="A0A6A7GAT3"/>
<evidence type="ECO:0000259" key="7">
    <source>
        <dbReference type="PROSITE" id="PS50268"/>
    </source>
</evidence>
<dbReference type="InterPro" id="IPR019775">
    <property type="entry name" value="WD40_repeat_CS"/>
</dbReference>
<dbReference type="GO" id="GO:0005634">
    <property type="term" value="C:nucleus"/>
    <property type="evidence" value="ECO:0007669"/>
    <property type="project" value="TreeGrafter"/>
</dbReference>
<keyword evidence="1" id="KW-0597">Phosphoprotein</keyword>
<proteinExistence type="evidence at transcript level"/>
<dbReference type="GO" id="GO:0007156">
    <property type="term" value="P:homophilic cell adhesion via plasma membrane adhesion molecules"/>
    <property type="evidence" value="ECO:0007669"/>
    <property type="project" value="InterPro"/>
</dbReference>
<dbReference type="EMBL" id="IACT01008689">
    <property type="protein sequence ID" value="LAC27801.1"/>
    <property type="molecule type" value="mRNA"/>
</dbReference>
<protein>
    <submittedName>
        <fullName evidence="8">WD40 repeat-containing protein</fullName>
    </submittedName>
</protein>
<dbReference type="Pfam" id="PF23419">
    <property type="entry name" value="WD40_RFWD3"/>
    <property type="match status" value="1"/>
</dbReference>
<dbReference type="SMART" id="SM00320">
    <property type="entry name" value="WD40"/>
    <property type="match status" value="6"/>
</dbReference>
<dbReference type="GO" id="GO:0005509">
    <property type="term" value="F:calcium ion binding"/>
    <property type="evidence" value="ECO:0007669"/>
    <property type="project" value="UniProtKB-UniRule"/>
</dbReference>
<dbReference type="PROSITE" id="PS50294">
    <property type="entry name" value="WD_REPEATS_REGION"/>
    <property type="match status" value="1"/>
</dbReference>
<sequence length="499" mass="55732">MISVVKWLPRGAAASAPERFELSPQELEMFKQMKNEKEREMLTKSKSMSPENDLKMDVAEQDRDEQSEEARFLRSLNMESYDDEPEMAVSTEAILDETDEDLARTADRLLSVMDDDDDEDPSSDEEDLTIKSTDDVCVVARTEDDQQSSVSVYVYDGDDGSLYVHHDFSLPAFPLCFAWLNKNPNSPEGSSQNGNFLAVGTFEPQIEIWNLDVMDVLEPVSILGGRHPPTPQAKAKYENAMKKSKKNSSKKNLKILEEAAAFGEFKSGSHENAVMCLSWNERSCLASGSADCTIKLWNIQTSKCVSTFSNVHSSKIQSLQWNPSEHFILLSGGYDQKVAVFDSRSQNSNVRRFTVDSDVEKVVWNPHNPAYFAVSTEKGSVLYFDVRKDDSPVFSIAAFQSTCSDVCFNSVVPNLLATSSLKSTVKLWDLSNSSPECIVKKKLSTGKIFSLDFSYSAFPFLLSAGGSSGNLAIWDILETKIIRERFGKFANVDLSEYSE</sequence>
<dbReference type="PANTHER" id="PTHR14091:SF0">
    <property type="entry name" value="PERIODIC TRYPTOPHAN PROTEIN 1 HOMOLOG"/>
    <property type="match status" value="1"/>
</dbReference>
<dbReference type="PANTHER" id="PTHR14091">
    <property type="entry name" value="PERIODIC TRYPTOPHAN PROTEIN 1"/>
    <property type="match status" value="1"/>
</dbReference>
<organism evidence="8">
    <name type="scientific">Hirondellea gigas</name>
    <dbReference type="NCBI Taxonomy" id="1518452"/>
    <lineage>
        <taxon>Eukaryota</taxon>
        <taxon>Metazoa</taxon>
        <taxon>Ecdysozoa</taxon>
        <taxon>Arthropoda</taxon>
        <taxon>Crustacea</taxon>
        <taxon>Multicrustacea</taxon>
        <taxon>Malacostraca</taxon>
        <taxon>Eumalacostraca</taxon>
        <taxon>Peracarida</taxon>
        <taxon>Amphipoda</taxon>
        <taxon>Amphilochidea</taxon>
        <taxon>Lysianassida</taxon>
        <taxon>Lysianassidira</taxon>
        <taxon>Lysianassoidea</taxon>
        <taxon>Lysianassidae</taxon>
        <taxon>Hirondellea</taxon>
    </lineage>
</organism>
<dbReference type="InterPro" id="IPR002126">
    <property type="entry name" value="Cadherin-like_dom"/>
</dbReference>
<dbReference type="PROSITE" id="PS00678">
    <property type="entry name" value="WD_REPEATS_1"/>
    <property type="match status" value="1"/>
</dbReference>
<keyword evidence="3" id="KW-0677">Repeat</keyword>
<feature type="region of interest" description="Disordered" evidence="6">
    <location>
        <begin position="37"/>
        <end position="69"/>
    </location>
</feature>